<feature type="region of interest" description="Disordered" evidence="1">
    <location>
        <begin position="680"/>
        <end position="735"/>
    </location>
</feature>
<dbReference type="PANTHER" id="PTHR42648:SF21">
    <property type="entry name" value="CYSTEINE-RICH RLK (RECEPTOR-LIKE PROTEIN KINASE) 8"/>
    <property type="match status" value="1"/>
</dbReference>
<dbReference type="SUPFAM" id="SSF53098">
    <property type="entry name" value="Ribonuclease H-like"/>
    <property type="match status" value="1"/>
</dbReference>
<name>A0A6L2K056_TANCI</name>
<dbReference type="Pfam" id="PF00665">
    <property type="entry name" value="rve"/>
    <property type="match status" value="1"/>
</dbReference>
<dbReference type="InterPro" id="IPR001584">
    <property type="entry name" value="Integrase_cat-core"/>
</dbReference>
<dbReference type="InterPro" id="IPR036397">
    <property type="entry name" value="RNaseH_sf"/>
</dbReference>
<protein>
    <submittedName>
        <fullName evidence="3">Ribonuclease H-like domain-containing protein</fullName>
    </submittedName>
</protein>
<organism evidence="3">
    <name type="scientific">Tanacetum cinerariifolium</name>
    <name type="common">Dalmatian daisy</name>
    <name type="synonym">Chrysanthemum cinerariifolium</name>
    <dbReference type="NCBI Taxonomy" id="118510"/>
    <lineage>
        <taxon>Eukaryota</taxon>
        <taxon>Viridiplantae</taxon>
        <taxon>Streptophyta</taxon>
        <taxon>Embryophyta</taxon>
        <taxon>Tracheophyta</taxon>
        <taxon>Spermatophyta</taxon>
        <taxon>Magnoliopsida</taxon>
        <taxon>eudicotyledons</taxon>
        <taxon>Gunneridae</taxon>
        <taxon>Pentapetalae</taxon>
        <taxon>asterids</taxon>
        <taxon>campanulids</taxon>
        <taxon>Asterales</taxon>
        <taxon>Asteraceae</taxon>
        <taxon>Asteroideae</taxon>
        <taxon>Anthemideae</taxon>
        <taxon>Anthemidinae</taxon>
        <taxon>Tanacetum</taxon>
    </lineage>
</organism>
<dbReference type="AlphaFoldDB" id="A0A6L2K056"/>
<dbReference type="GO" id="GO:0003676">
    <property type="term" value="F:nucleic acid binding"/>
    <property type="evidence" value="ECO:0007669"/>
    <property type="project" value="InterPro"/>
</dbReference>
<dbReference type="PANTHER" id="PTHR42648">
    <property type="entry name" value="TRANSPOSASE, PUTATIVE-RELATED"/>
    <property type="match status" value="1"/>
</dbReference>
<feature type="domain" description="Integrase catalytic" evidence="2">
    <location>
        <begin position="509"/>
        <end position="699"/>
    </location>
</feature>
<gene>
    <name evidence="3" type="ORF">Tci_014749</name>
</gene>
<evidence type="ECO:0000259" key="2">
    <source>
        <dbReference type="PROSITE" id="PS50994"/>
    </source>
</evidence>
<dbReference type="EMBL" id="BKCJ010001614">
    <property type="protein sequence ID" value="GEU42771.1"/>
    <property type="molecule type" value="Genomic_DNA"/>
</dbReference>
<dbReference type="GO" id="GO:0015074">
    <property type="term" value="P:DNA integration"/>
    <property type="evidence" value="ECO:0007669"/>
    <property type="project" value="InterPro"/>
</dbReference>
<sequence length="735" mass="84570">MELYMKNKERRRMILESVEMVYSFVLLLKRMGVTRTKKYVELSAAKKIQADCDMKATNIILQEQFQFNTKFLNILPSEWSKFATDVKLVKDLHTTNFDQLHAYLEQHELHANEVRLLRERDDPIACLNKAIAFLTAIEDPDTYDSDCDDISNAKAVLMANISNYGFDVILEVPHSETYLNDMENQESIKMFVKEKDPEAIKRKISNKPIDYVKLNELYEDFGKRFVPQQELPADEALWYHMLNPSTKSSDALPVKIEASKELPKVSLVNESLKRLKLLLTKVVKIKTTPNAQTEGQWGFEHTKAVFNNEIIPFLKNLKDIFNVFDLDLLNEIMEVQSVFDQMDSAVQQSSVDKQCMFKLELEPLALRLLQNREIHIEYLKYTQEQADILWGIVEESKAKQPLDKELDLPVAVRHKNKVKKVRIAEPLTSSSNIKQIVSGTVRFRNDHIARIMECGGYQLRNVTISRVYYVERLGHNLFSVGQFCDVDLEVAFQKNTCFIHNLKGKSKKSSHQPKAEDTNQKKLYLLHMDLRGPMPVVSINGKRYILVIVDDYSRFTWVRFLRSKDEAPEAISKCIKNLQVCLNATIRNVQIDNGTEFVNKTLREFYENVGISHQTSVARTPQQNGVVKRRNRTLIEAARTIDDWDYLFQPMFNEYFNPPTIVVSPVSIAVAPRAVNLADSPVSRSIDQDAPSASIPSTQEQEHSPNISQGFEESPKTPHFHSDLLLESLREDSTS</sequence>
<feature type="compositionally biased region" description="Basic and acidic residues" evidence="1">
    <location>
        <begin position="713"/>
        <end position="735"/>
    </location>
</feature>
<dbReference type="InterPro" id="IPR039537">
    <property type="entry name" value="Retrotran_Ty1/copia-like"/>
</dbReference>
<accession>A0A6L2K056</accession>
<evidence type="ECO:0000256" key="1">
    <source>
        <dbReference type="SAM" id="MobiDB-lite"/>
    </source>
</evidence>
<feature type="compositionally biased region" description="Polar residues" evidence="1">
    <location>
        <begin position="694"/>
        <end position="711"/>
    </location>
</feature>
<dbReference type="InterPro" id="IPR012337">
    <property type="entry name" value="RNaseH-like_sf"/>
</dbReference>
<dbReference type="Gene3D" id="3.30.420.10">
    <property type="entry name" value="Ribonuclease H-like superfamily/Ribonuclease H"/>
    <property type="match status" value="1"/>
</dbReference>
<dbReference type="PROSITE" id="PS50994">
    <property type="entry name" value="INTEGRASE"/>
    <property type="match status" value="1"/>
</dbReference>
<comment type="caution">
    <text evidence="3">The sequence shown here is derived from an EMBL/GenBank/DDBJ whole genome shotgun (WGS) entry which is preliminary data.</text>
</comment>
<evidence type="ECO:0000313" key="3">
    <source>
        <dbReference type="EMBL" id="GEU42771.1"/>
    </source>
</evidence>
<reference evidence="3" key="1">
    <citation type="journal article" date="2019" name="Sci. Rep.">
        <title>Draft genome of Tanacetum cinerariifolium, the natural source of mosquito coil.</title>
        <authorList>
            <person name="Yamashiro T."/>
            <person name="Shiraishi A."/>
            <person name="Satake H."/>
            <person name="Nakayama K."/>
        </authorList>
    </citation>
    <scope>NUCLEOTIDE SEQUENCE</scope>
</reference>
<proteinExistence type="predicted"/>